<dbReference type="InterPro" id="IPR036890">
    <property type="entry name" value="HATPase_C_sf"/>
</dbReference>
<evidence type="ECO:0000256" key="5">
    <source>
        <dbReference type="ARBA" id="ARBA00022553"/>
    </source>
</evidence>
<dbReference type="SMART" id="SM00388">
    <property type="entry name" value="HisKA"/>
    <property type="match status" value="1"/>
</dbReference>
<accession>A0ABT6EFH7</accession>
<keyword evidence="10" id="KW-0812">Transmembrane</keyword>
<keyword evidence="4" id="KW-1003">Cell membrane</keyword>
<organism evidence="13 14">
    <name type="scientific">Klebsiella huaxiensis</name>
    <dbReference type="NCBI Taxonomy" id="2153354"/>
    <lineage>
        <taxon>Bacteria</taxon>
        <taxon>Pseudomonadati</taxon>
        <taxon>Pseudomonadota</taxon>
        <taxon>Gammaproteobacteria</taxon>
        <taxon>Enterobacterales</taxon>
        <taxon>Enterobacteriaceae</taxon>
        <taxon>Klebsiella/Raoultella group</taxon>
        <taxon>Klebsiella</taxon>
    </lineage>
</organism>
<keyword evidence="10" id="KW-0472">Membrane</keyword>
<gene>
    <name evidence="13" type="ORF">OXR69_020200</name>
</gene>
<reference evidence="13" key="1">
    <citation type="submission" date="2023-03" db="EMBL/GenBank/DDBJ databases">
        <title>identification of new KPC variant in Klebsiella huaxiensis from the Hospital Sewage Samples in China.</title>
        <authorList>
            <person name="Wu Y."/>
        </authorList>
    </citation>
    <scope>NUCLEOTIDE SEQUENCE</scope>
    <source>
        <strain evidence="13">ZR-9</strain>
    </source>
</reference>
<feature type="domain" description="HAMP" evidence="12">
    <location>
        <begin position="75"/>
        <end position="129"/>
    </location>
</feature>
<dbReference type="GO" id="GO:0005524">
    <property type="term" value="F:ATP binding"/>
    <property type="evidence" value="ECO:0007669"/>
    <property type="project" value="UniProtKB-KW"/>
</dbReference>
<dbReference type="Gene3D" id="1.10.287.130">
    <property type="match status" value="1"/>
</dbReference>
<evidence type="ECO:0000256" key="3">
    <source>
        <dbReference type="ARBA" id="ARBA00012438"/>
    </source>
</evidence>
<evidence type="ECO:0000256" key="9">
    <source>
        <dbReference type="ARBA" id="ARBA00022840"/>
    </source>
</evidence>
<keyword evidence="14" id="KW-1185">Reference proteome</keyword>
<keyword evidence="7" id="KW-0547">Nucleotide-binding</keyword>
<dbReference type="Gene3D" id="3.30.565.10">
    <property type="entry name" value="Histidine kinase-like ATPase, C-terminal domain"/>
    <property type="match status" value="1"/>
</dbReference>
<evidence type="ECO:0000256" key="4">
    <source>
        <dbReference type="ARBA" id="ARBA00022475"/>
    </source>
</evidence>
<evidence type="ECO:0000313" key="14">
    <source>
        <dbReference type="Proteomes" id="UP001075001"/>
    </source>
</evidence>
<feature type="domain" description="Histidine kinase" evidence="11">
    <location>
        <begin position="137"/>
        <end position="350"/>
    </location>
</feature>
<dbReference type="SMART" id="SM00304">
    <property type="entry name" value="HAMP"/>
    <property type="match status" value="1"/>
</dbReference>
<dbReference type="CDD" id="cd00082">
    <property type="entry name" value="HisKA"/>
    <property type="match status" value="1"/>
</dbReference>
<dbReference type="CDD" id="cd06225">
    <property type="entry name" value="HAMP"/>
    <property type="match status" value="1"/>
</dbReference>
<comment type="caution">
    <text evidence="13">The sequence shown here is derived from an EMBL/GenBank/DDBJ whole genome shotgun (WGS) entry which is preliminary data.</text>
</comment>
<keyword evidence="10" id="KW-1133">Transmembrane helix</keyword>
<dbReference type="RefSeq" id="WP_205538085.1">
    <property type="nucleotide sequence ID" value="NZ_JAPQEX020000001.1"/>
</dbReference>
<dbReference type="InterPro" id="IPR050980">
    <property type="entry name" value="2C_sensor_his_kinase"/>
</dbReference>
<dbReference type="PANTHER" id="PTHR44936:SF10">
    <property type="entry name" value="SENSOR PROTEIN RSTB"/>
    <property type="match status" value="1"/>
</dbReference>
<evidence type="ECO:0000256" key="1">
    <source>
        <dbReference type="ARBA" id="ARBA00000085"/>
    </source>
</evidence>
<dbReference type="Pfam" id="PF00672">
    <property type="entry name" value="HAMP"/>
    <property type="match status" value="1"/>
</dbReference>
<evidence type="ECO:0000313" key="13">
    <source>
        <dbReference type="EMBL" id="MDG1644173.1"/>
    </source>
</evidence>
<dbReference type="PROSITE" id="PS50885">
    <property type="entry name" value="HAMP"/>
    <property type="match status" value="1"/>
</dbReference>
<dbReference type="InterPro" id="IPR003594">
    <property type="entry name" value="HATPase_dom"/>
</dbReference>
<evidence type="ECO:0000256" key="7">
    <source>
        <dbReference type="ARBA" id="ARBA00022741"/>
    </source>
</evidence>
<dbReference type="SUPFAM" id="SSF55874">
    <property type="entry name" value="ATPase domain of HSP90 chaperone/DNA topoisomerase II/histidine kinase"/>
    <property type="match status" value="1"/>
</dbReference>
<dbReference type="EMBL" id="JAPQEX020000001">
    <property type="protein sequence ID" value="MDG1644173.1"/>
    <property type="molecule type" value="Genomic_DNA"/>
</dbReference>
<dbReference type="Gene3D" id="6.10.340.10">
    <property type="match status" value="1"/>
</dbReference>
<dbReference type="Pfam" id="PF02518">
    <property type="entry name" value="HATPase_c"/>
    <property type="match status" value="1"/>
</dbReference>
<comment type="subcellular location">
    <subcellularLocation>
        <location evidence="2">Cell inner membrane</location>
        <topology evidence="2">Multi-pass membrane protein</topology>
    </subcellularLocation>
</comment>
<feature type="transmembrane region" description="Helical" evidence="10">
    <location>
        <begin position="12"/>
        <end position="32"/>
    </location>
</feature>
<dbReference type="InterPro" id="IPR004358">
    <property type="entry name" value="Sig_transdc_His_kin-like_C"/>
</dbReference>
<dbReference type="PANTHER" id="PTHR44936">
    <property type="entry name" value="SENSOR PROTEIN CREC"/>
    <property type="match status" value="1"/>
</dbReference>
<dbReference type="InterPro" id="IPR003661">
    <property type="entry name" value="HisK_dim/P_dom"/>
</dbReference>
<dbReference type="CDD" id="cd00075">
    <property type="entry name" value="HATPase"/>
    <property type="match status" value="1"/>
</dbReference>
<dbReference type="InterPro" id="IPR036097">
    <property type="entry name" value="HisK_dim/P_sf"/>
</dbReference>
<feature type="transmembrane region" description="Helical" evidence="10">
    <location>
        <begin position="52"/>
        <end position="71"/>
    </location>
</feature>
<dbReference type="InterPro" id="IPR005467">
    <property type="entry name" value="His_kinase_dom"/>
</dbReference>
<dbReference type="SUPFAM" id="SSF47384">
    <property type="entry name" value="Homodimeric domain of signal transducing histidine kinase"/>
    <property type="match status" value="1"/>
</dbReference>
<keyword evidence="8" id="KW-0418">Kinase</keyword>
<evidence type="ECO:0000256" key="2">
    <source>
        <dbReference type="ARBA" id="ARBA00004429"/>
    </source>
</evidence>
<sequence length="354" mass="38911">MAKSGIRYQLFILTTKVAVSTLILLSVVYSVYISIFADGRDEYSWIPSAHDWILTLISGILSAAVALFFAWRFAKRVITPLNVVALSARKVAEGNLSVRAEHSASEIRETALLIDDFNSMAEKLEVMSHEMKKWNAAIAHELRTPVTVLQGRIQGMAEGIFDKEDDRQFDILLRQTEGLSRLIDDLRVLSLSDSGQLYLYRETLHLKDILISAVDSFYDKLKLRGLEAVIEAEDIVCYVDEMRIRQVLSALLSNASKYANPGMVMISCRTAGNTIVLTVEDEGPGIDAADRDAVFDAFFRAKSDRVQKPDGSGLGLAVVSAIARAHGGSARCLRSRMGGACMQITIPGCGEGQC</sequence>
<evidence type="ECO:0000256" key="6">
    <source>
        <dbReference type="ARBA" id="ARBA00022679"/>
    </source>
</evidence>
<dbReference type="PROSITE" id="PS50109">
    <property type="entry name" value="HIS_KIN"/>
    <property type="match status" value="1"/>
</dbReference>
<dbReference type="EC" id="2.7.13.3" evidence="3"/>
<keyword evidence="6" id="KW-0808">Transferase</keyword>
<keyword evidence="5" id="KW-0597">Phosphoprotein</keyword>
<evidence type="ECO:0000259" key="12">
    <source>
        <dbReference type="PROSITE" id="PS50885"/>
    </source>
</evidence>
<name>A0ABT6EFH7_9ENTR</name>
<keyword evidence="9 13" id="KW-0067">ATP-binding</keyword>
<protein>
    <recommendedName>
        <fullName evidence="3">histidine kinase</fullName>
        <ecNumber evidence="3">2.7.13.3</ecNumber>
    </recommendedName>
</protein>
<evidence type="ECO:0000256" key="10">
    <source>
        <dbReference type="SAM" id="Phobius"/>
    </source>
</evidence>
<dbReference type="Pfam" id="PF00512">
    <property type="entry name" value="HisKA"/>
    <property type="match status" value="1"/>
</dbReference>
<dbReference type="PRINTS" id="PR00344">
    <property type="entry name" value="BCTRLSENSOR"/>
</dbReference>
<dbReference type="SMART" id="SM00387">
    <property type="entry name" value="HATPase_c"/>
    <property type="match status" value="1"/>
</dbReference>
<proteinExistence type="predicted"/>
<evidence type="ECO:0000256" key="8">
    <source>
        <dbReference type="ARBA" id="ARBA00022777"/>
    </source>
</evidence>
<comment type="catalytic activity">
    <reaction evidence="1">
        <text>ATP + protein L-histidine = ADP + protein N-phospho-L-histidine.</text>
        <dbReference type="EC" id="2.7.13.3"/>
    </reaction>
</comment>
<dbReference type="InterPro" id="IPR003660">
    <property type="entry name" value="HAMP_dom"/>
</dbReference>
<evidence type="ECO:0000259" key="11">
    <source>
        <dbReference type="PROSITE" id="PS50109"/>
    </source>
</evidence>
<dbReference type="Proteomes" id="UP001075001">
    <property type="component" value="Unassembled WGS sequence"/>
</dbReference>